<dbReference type="Gene3D" id="2.60.40.10">
    <property type="entry name" value="Immunoglobulins"/>
    <property type="match status" value="3"/>
</dbReference>
<evidence type="ECO:0000259" key="2">
    <source>
        <dbReference type="SMART" id="SM00060"/>
    </source>
</evidence>
<proteinExistence type="predicted"/>
<feature type="domain" description="Fibronectin type-III" evidence="2">
    <location>
        <begin position="270"/>
        <end position="366"/>
    </location>
</feature>
<dbReference type="Proteomes" id="UP000319449">
    <property type="component" value="Unassembled WGS sequence"/>
</dbReference>
<feature type="domain" description="Fibronectin type-III" evidence="2">
    <location>
        <begin position="392"/>
        <end position="478"/>
    </location>
</feature>
<sequence length="488" mass="50469">MKHVFSTIKAALLCGALVLGLSACGGSGSSSTTAATSTSKAASWANVTIASGNKQVTLSWTDTTIAAGSTSPAPTYNIYYATAPGVKKSGVGSGVTKISNVTSPYVHTGLTNGQPYYYVITAVSTSGVEGAESNEVSAVPQVNKPAAPVGLKVTADDGQVTLDLVDSTGAHITPPTGTTYNIYWSQSGNVTLASNKIGNVTFSSTGFTHTGLTNSTPTSLSTYYYAVTAQTVDGESDLSQQVSVTVWPQSSFAAKNAILTNNSTSTNGKPSIPFKLSAYAGNQQVALTIPASTQLSNPNYYFKAKDNSITYDSTTTKIQYNVNWTNAILSTSGTITISDITKPFVHQALTNGTSYCYTVSAVATPSDLNTFNPAFASAVLTKECVTPTAKTAAIPSGLTAATGSQQVALSWNKDKSGYANVYYNVYASSTAGIDTATMINNKGKYLITSTTNSSFLHSGLTSGTTYYYTVTSVAEGESAPCSLVAATP</sequence>
<dbReference type="PROSITE" id="PS51257">
    <property type="entry name" value="PROKAR_LIPOPROTEIN"/>
    <property type="match status" value="1"/>
</dbReference>
<dbReference type="CDD" id="cd00063">
    <property type="entry name" value="FN3"/>
    <property type="match status" value="1"/>
</dbReference>
<accession>A0A562VG16</accession>
<dbReference type="RefSeq" id="WP_145024589.1">
    <property type="nucleotide sequence ID" value="NZ_VLLN01000024.1"/>
</dbReference>
<evidence type="ECO:0000256" key="1">
    <source>
        <dbReference type="SAM" id="SignalP"/>
    </source>
</evidence>
<dbReference type="SUPFAM" id="SSF49265">
    <property type="entry name" value="Fibronectin type III"/>
    <property type="match status" value="2"/>
</dbReference>
<protein>
    <recommendedName>
        <fullName evidence="2">Fibronectin type-III domain-containing protein</fullName>
    </recommendedName>
</protein>
<dbReference type="EMBL" id="VLLN01000024">
    <property type="protein sequence ID" value="TWJ16845.1"/>
    <property type="molecule type" value="Genomic_DNA"/>
</dbReference>
<keyword evidence="1" id="KW-0732">Signal</keyword>
<dbReference type="SMART" id="SM00060">
    <property type="entry name" value="FN3"/>
    <property type="match status" value="4"/>
</dbReference>
<evidence type="ECO:0000313" key="4">
    <source>
        <dbReference type="Proteomes" id="UP000319449"/>
    </source>
</evidence>
<evidence type="ECO:0000313" key="3">
    <source>
        <dbReference type="EMBL" id="TWJ16845.1"/>
    </source>
</evidence>
<dbReference type="InterPro" id="IPR013783">
    <property type="entry name" value="Ig-like_fold"/>
</dbReference>
<feature type="chain" id="PRO_5021855172" description="Fibronectin type-III domain-containing protein" evidence="1">
    <location>
        <begin position="35"/>
        <end position="488"/>
    </location>
</feature>
<feature type="domain" description="Fibronectin type-III" evidence="2">
    <location>
        <begin position="145"/>
        <end position="236"/>
    </location>
</feature>
<comment type="caution">
    <text evidence="3">The sequence shown here is derived from an EMBL/GenBank/DDBJ whole genome shotgun (WGS) entry which is preliminary data.</text>
</comment>
<organism evidence="3 4">
    <name type="scientific">Geobacter argillaceus</name>
    <dbReference type="NCBI Taxonomy" id="345631"/>
    <lineage>
        <taxon>Bacteria</taxon>
        <taxon>Pseudomonadati</taxon>
        <taxon>Thermodesulfobacteriota</taxon>
        <taxon>Desulfuromonadia</taxon>
        <taxon>Geobacterales</taxon>
        <taxon>Geobacteraceae</taxon>
        <taxon>Geobacter</taxon>
    </lineage>
</organism>
<dbReference type="AlphaFoldDB" id="A0A562VG16"/>
<keyword evidence="4" id="KW-1185">Reference proteome</keyword>
<reference evidence="3 4" key="1">
    <citation type="submission" date="2019-07" db="EMBL/GenBank/DDBJ databases">
        <title>Genomic Encyclopedia of Archaeal and Bacterial Type Strains, Phase II (KMG-II): from individual species to whole genera.</title>
        <authorList>
            <person name="Goeker M."/>
        </authorList>
    </citation>
    <scope>NUCLEOTIDE SEQUENCE [LARGE SCALE GENOMIC DNA]</scope>
    <source>
        <strain evidence="3 4">ATCC BAA-1139</strain>
    </source>
</reference>
<feature type="signal peptide" evidence="1">
    <location>
        <begin position="1"/>
        <end position="34"/>
    </location>
</feature>
<dbReference type="InterPro" id="IPR036116">
    <property type="entry name" value="FN3_sf"/>
</dbReference>
<name>A0A562VG16_9BACT</name>
<gene>
    <name evidence="3" type="ORF">JN12_03204</name>
</gene>
<feature type="domain" description="Fibronectin type-III" evidence="2">
    <location>
        <begin position="41"/>
        <end position="130"/>
    </location>
</feature>
<dbReference type="InterPro" id="IPR003961">
    <property type="entry name" value="FN3_dom"/>
</dbReference>
<dbReference type="OrthoDB" id="5395031at2"/>